<evidence type="ECO:0000313" key="3">
    <source>
        <dbReference type="EMBL" id="GBR45728.1"/>
    </source>
</evidence>
<dbReference type="Gene3D" id="3.40.50.300">
    <property type="entry name" value="P-loop containing nucleotide triphosphate hydrolases"/>
    <property type="match status" value="2"/>
</dbReference>
<dbReference type="SUPFAM" id="SSF52540">
    <property type="entry name" value="P-loop containing nucleoside triphosphate hydrolases"/>
    <property type="match status" value="1"/>
</dbReference>
<keyword evidence="1" id="KW-0175">Coiled coil</keyword>
<reference evidence="3" key="1">
    <citation type="submission" date="2013-04" db="EMBL/GenBank/DDBJ databases">
        <title>The genome sequencing project of 58 acetic acid bacteria.</title>
        <authorList>
            <person name="Okamoto-Kainuma A."/>
            <person name="Ishikawa M."/>
            <person name="Umino S."/>
            <person name="Koizumi Y."/>
            <person name="Shiwa Y."/>
            <person name="Yoshikawa H."/>
            <person name="Matsutani M."/>
            <person name="Matsushita K."/>
        </authorList>
    </citation>
    <scope>NUCLEOTIDE SEQUENCE</scope>
    <source>
        <strain evidence="3">NBRC 106556</strain>
    </source>
</reference>
<organism evidence="3 4">
    <name type="scientific">Neokomagataea tanensis NBRC 106556</name>
    <dbReference type="NCBI Taxonomy" id="1223519"/>
    <lineage>
        <taxon>Bacteria</taxon>
        <taxon>Pseudomonadati</taxon>
        <taxon>Pseudomonadota</taxon>
        <taxon>Alphaproteobacteria</taxon>
        <taxon>Acetobacterales</taxon>
        <taxon>Acetobacteraceae</taxon>
        <taxon>Neokomagataea</taxon>
    </lineage>
</organism>
<feature type="coiled-coil region" evidence="1">
    <location>
        <begin position="669"/>
        <end position="729"/>
    </location>
</feature>
<evidence type="ECO:0000259" key="2">
    <source>
        <dbReference type="Pfam" id="PF13476"/>
    </source>
</evidence>
<feature type="domain" description="Rad50/SbcC-type AAA" evidence="2">
    <location>
        <begin position="7"/>
        <end position="352"/>
    </location>
</feature>
<dbReference type="PANTHER" id="PTHR41259">
    <property type="entry name" value="DOUBLE-STRAND BREAK REPAIR RAD50 ATPASE, PUTATIVE-RELATED"/>
    <property type="match status" value="1"/>
</dbReference>
<protein>
    <submittedName>
        <fullName evidence="3">DNA repair ATPase-like protein</fullName>
    </submittedName>
</protein>
<dbReference type="InterPro" id="IPR038729">
    <property type="entry name" value="Rad50/SbcC_AAA"/>
</dbReference>
<dbReference type="Proteomes" id="UP001062443">
    <property type="component" value="Unassembled WGS sequence"/>
</dbReference>
<name>A0ABQ0QI66_9PROT</name>
<gene>
    <name evidence="3" type="ORF">AA106556_0870</name>
</gene>
<keyword evidence="4" id="KW-1185">Reference proteome</keyword>
<dbReference type="InterPro" id="IPR027417">
    <property type="entry name" value="P-loop_NTPase"/>
</dbReference>
<accession>A0ABQ0QI66</accession>
<proteinExistence type="predicted"/>
<evidence type="ECO:0000313" key="4">
    <source>
        <dbReference type="Proteomes" id="UP001062443"/>
    </source>
</evidence>
<evidence type="ECO:0000256" key="1">
    <source>
        <dbReference type="SAM" id="Coils"/>
    </source>
</evidence>
<sequence length="877" mass="98597">MSFYLRQIQIENFRRFRSPILLDNLGEGLNVLIAPNEAGKSTLLEAVRAAFFVRTKGQSKQLKSYVPYGDKVGPYVAVDFALHGKEWRIEKRFIQSAKTTLSSPMGRAEGEDAEHQLREQLGASVSANTKKAEPEGALGLLWVRQAEALELTAPDELVRDRLRTTLEHEVGSILGGGAFNRVNESIENLRTRHGTARSRTQGLLPEAQTRCDRAHSNYRQTKELYDVLETHFARLEQVRTRLKLVERELYHEADHGQRDALQHELKAAEGAAQRLQLRRVECDAARGVVVHLEAMQQRAEDLALEQKTDQDVLNILEQERREAEGQALEIREKITILGRELEEQREVLNQQKNAVREAEQRYAEDARAQALDAARERYTQLVACEAALVEAECLSRTIIPDALMARLDKAEREVLEKRALMGMDGARVTLSGDMAPVIVNGVVAQAGSFTIDQPMTVQIGATILQLEPSLGTQRARHNFEVAQSALVEMLQEVGVKDLETARQRNEQARQNTVRVQHLRERIVSLCPADAALGLSAGEDALKVLVAREGAEKRVSVHMKALPDLQEMRKNVEHQENNCLKLRTILDISNSQLKEMEGISHPVLLKIAQVTASLSRNARDMEQLKGQEDWADLSANMMRAKARLSAISLDVQDAERLVVVSNPDVIRRKIERLEQDRAATERTRVQLREEQSRLEATISAEGGRGIAERLSAAEDERDAADEALSRVTEDVKMLQLLRHVMDEARSEMGERFVRPVASRAKSYVEKILPGSDPGFDETLKLSRLTRGQHEEGSDDLSKGTQEQLALMVRLAFADILQQQGQPVSLILDDPLVYADDARLDLILDMLEQASKRLQIVILTCRERVFRNTSGRRLFLPCT</sequence>
<dbReference type="PANTHER" id="PTHR41259:SF1">
    <property type="entry name" value="DOUBLE-STRAND BREAK REPAIR RAD50 ATPASE, PUTATIVE-RELATED"/>
    <property type="match status" value="1"/>
</dbReference>
<feature type="coiled-coil region" evidence="1">
    <location>
        <begin position="228"/>
        <end position="278"/>
    </location>
</feature>
<comment type="caution">
    <text evidence="3">The sequence shown here is derived from an EMBL/GenBank/DDBJ whole genome shotgun (WGS) entry which is preliminary data.</text>
</comment>
<dbReference type="Pfam" id="PF13476">
    <property type="entry name" value="AAA_23"/>
    <property type="match status" value="1"/>
</dbReference>
<dbReference type="RefSeq" id="WP_068170167.1">
    <property type="nucleotide sequence ID" value="NZ_BAQB01000009.1"/>
</dbReference>
<dbReference type="EMBL" id="BAQB01000009">
    <property type="protein sequence ID" value="GBR45728.1"/>
    <property type="molecule type" value="Genomic_DNA"/>
</dbReference>
<feature type="coiled-coil region" evidence="1">
    <location>
        <begin position="313"/>
        <end position="368"/>
    </location>
</feature>